<dbReference type="Proteomes" id="UP001155145">
    <property type="component" value="Unassembled WGS sequence"/>
</dbReference>
<evidence type="ECO:0000313" key="5">
    <source>
        <dbReference type="Proteomes" id="UP000829758"/>
    </source>
</evidence>
<feature type="compositionally biased region" description="Low complexity" evidence="1">
    <location>
        <begin position="1"/>
        <end position="10"/>
    </location>
</feature>
<dbReference type="Proteomes" id="UP000829758">
    <property type="component" value="Chromosome"/>
</dbReference>
<name>A0A9X1M8N5_9MICC</name>
<dbReference type="SMART" id="SM00880">
    <property type="entry name" value="CHAD"/>
    <property type="match status" value="1"/>
</dbReference>
<feature type="domain" description="CHAD" evidence="2">
    <location>
        <begin position="34"/>
        <end position="318"/>
    </location>
</feature>
<evidence type="ECO:0000259" key="2">
    <source>
        <dbReference type="PROSITE" id="PS51708"/>
    </source>
</evidence>
<evidence type="ECO:0000256" key="1">
    <source>
        <dbReference type="SAM" id="MobiDB-lite"/>
    </source>
</evidence>
<reference evidence="3" key="1">
    <citation type="submission" date="2021-10" db="EMBL/GenBank/DDBJ databases">
        <title>Novel species in genus Arthrobacter.</title>
        <authorList>
            <person name="Liu Y."/>
        </authorList>
    </citation>
    <scope>NUCLEOTIDE SEQUENCE</scope>
    <source>
        <strain evidence="3">Zg-Y462</strain>
        <strain evidence="5">zg-Y462</strain>
    </source>
</reference>
<accession>A0A9X1M8N5</accession>
<proteinExistence type="predicted"/>
<sequence length="320" mass="35462">MVTQAGTTPGEPGPDTEPARGAPAGREPEPPTADGPVGALLVQYLRGQYRELLHHEPRVRRNDADGVHKMRVATRRLRSALSSYRSTMQPEPARSLRGELRWLAGVLGEARDAQVMRHRLKELIAGEPEDLVMGPVSARVDEELLHDYRQAYGLVIEALDSERYFRLLDGVEALVDGPPWNGTAEEPAGTAAAAMIRHDRKRLHRRVRMARRLGGEEHAEALHEARKDAKKLRYAAEVWEAVQPVEAKAMVEAAEHIQKILGEHQDSVVTRQYLRRMGASASAAGENGFTYGRLHALEQANAAAARERFAHAWKGFPSSP</sequence>
<feature type="region of interest" description="Disordered" evidence="1">
    <location>
        <begin position="1"/>
        <end position="37"/>
    </location>
</feature>
<protein>
    <submittedName>
        <fullName evidence="3">CHAD domain-containing protein</fullName>
    </submittedName>
</protein>
<gene>
    <name evidence="3" type="ORF">LJ755_11885</name>
    <name evidence="4" type="ORF">MUK71_02820</name>
</gene>
<dbReference type="PROSITE" id="PS51708">
    <property type="entry name" value="CHAD"/>
    <property type="match status" value="1"/>
</dbReference>
<dbReference type="InterPro" id="IPR007899">
    <property type="entry name" value="CHAD_dom"/>
</dbReference>
<dbReference type="PANTHER" id="PTHR39339">
    <property type="entry name" value="SLR1444 PROTEIN"/>
    <property type="match status" value="1"/>
</dbReference>
<evidence type="ECO:0000313" key="4">
    <source>
        <dbReference type="EMBL" id="UON92597.1"/>
    </source>
</evidence>
<keyword evidence="5" id="KW-1185">Reference proteome</keyword>
<dbReference type="PANTHER" id="PTHR39339:SF1">
    <property type="entry name" value="CHAD DOMAIN-CONTAINING PROTEIN"/>
    <property type="match status" value="1"/>
</dbReference>
<dbReference type="InterPro" id="IPR038186">
    <property type="entry name" value="CHAD_dom_sf"/>
</dbReference>
<dbReference type="RefSeq" id="WP_227905733.1">
    <property type="nucleotide sequence ID" value="NZ_CP094984.1"/>
</dbReference>
<organism evidence="3 6">
    <name type="scientific">Arthrobacter zhangbolii</name>
    <dbReference type="NCBI Taxonomy" id="2886936"/>
    <lineage>
        <taxon>Bacteria</taxon>
        <taxon>Bacillati</taxon>
        <taxon>Actinomycetota</taxon>
        <taxon>Actinomycetes</taxon>
        <taxon>Micrococcales</taxon>
        <taxon>Micrococcaceae</taxon>
        <taxon>Arthrobacter</taxon>
    </lineage>
</organism>
<evidence type="ECO:0000313" key="6">
    <source>
        <dbReference type="Proteomes" id="UP001155145"/>
    </source>
</evidence>
<dbReference type="EMBL" id="JAJFZT010000007">
    <property type="protein sequence ID" value="MCC3273429.1"/>
    <property type="molecule type" value="Genomic_DNA"/>
</dbReference>
<dbReference type="EMBL" id="CP094984">
    <property type="protein sequence ID" value="UON92597.1"/>
    <property type="molecule type" value="Genomic_DNA"/>
</dbReference>
<dbReference type="Gene3D" id="1.40.20.10">
    <property type="entry name" value="CHAD domain"/>
    <property type="match status" value="1"/>
</dbReference>
<evidence type="ECO:0000313" key="3">
    <source>
        <dbReference type="EMBL" id="MCC3273429.1"/>
    </source>
</evidence>
<dbReference type="Pfam" id="PF05235">
    <property type="entry name" value="CHAD"/>
    <property type="match status" value="1"/>
</dbReference>
<dbReference type="AlphaFoldDB" id="A0A9X1M8N5"/>